<organism evidence="2 3">
    <name type="scientific">Effusibacillus dendaii</name>
    <dbReference type="NCBI Taxonomy" id="2743772"/>
    <lineage>
        <taxon>Bacteria</taxon>
        <taxon>Bacillati</taxon>
        <taxon>Bacillota</taxon>
        <taxon>Bacilli</taxon>
        <taxon>Bacillales</taxon>
        <taxon>Alicyclobacillaceae</taxon>
        <taxon>Effusibacillus</taxon>
    </lineage>
</organism>
<evidence type="ECO:0000256" key="1">
    <source>
        <dbReference type="SAM" id="Phobius"/>
    </source>
</evidence>
<dbReference type="EMBL" id="AP023366">
    <property type="protein sequence ID" value="BCJ88415.1"/>
    <property type="molecule type" value="Genomic_DNA"/>
</dbReference>
<gene>
    <name evidence="2" type="ORF">skT53_34000</name>
</gene>
<sequence length="64" mass="7230">MALIRPASRRQSISAADRILIIYAPPVISLSYFYMKRGHGMGRNDPELVHSLSTIFCFEAFTVI</sequence>
<keyword evidence="1" id="KW-0472">Membrane</keyword>
<keyword evidence="1" id="KW-1133">Transmembrane helix</keyword>
<keyword evidence="1" id="KW-0812">Transmembrane</keyword>
<dbReference type="Proteomes" id="UP000593802">
    <property type="component" value="Chromosome"/>
</dbReference>
<name>A0A7I8DEE1_9BACL</name>
<reference evidence="2 3" key="1">
    <citation type="submission" date="2020-08" db="EMBL/GenBank/DDBJ databases">
        <title>Complete Genome Sequence of Effusibacillus dendaii Strain skT53, Isolated from Farmland soil.</title>
        <authorList>
            <person name="Konishi T."/>
            <person name="Kawasaki H."/>
        </authorList>
    </citation>
    <scope>NUCLEOTIDE SEQUENCE [LARGE SCALE GENOMIC DNA]</scope>
    <source>
        <strain evidence="3">skT53</strain>
    </source>
</reference>
<dbReference type="KEGG" id="eff:skT53_34000"/>
<evidence type="ECO:0000313" key="3">
    <source>
        <dbReference type="Proteomes" id="UP000593802"/>
    </source>
</evidence>
<evidence type="ECO:0000313" key="2">
    <source>
        <dbReference type="EMBL" id="BCJ88415.1"/>
    </source>
</evidence>
<feature type="transmembrane region" description="Helical" evidence="1">
    <location>
        <begin position="15"/>
        <end position="35"/>
    </location>
</feature>
<keyword evidence="3" id="KW-1185">Reference proteome</keyword>
<accession>A0A7I8DEE1</accession>
<protein>
    <submittedName>
        <fullName evidence="2">Uncharacterized protein</fullName>
    </submittedName>
</protein>
<dbReference type="AlphaFoldDB" id="A0A7I8DEE1"/>
<proteinExistence type="predicted"/>